<evidence type="ECO:0008006" key="4">
    <source>
        <dbReference type="Google" id="ProtNLM"/>
    </source>
</evidence>
<feature type="chain" id="PRO_5005203805" description="Lipoprotein" evidence="1">
    <location>
        <begin position="24"/>
        <end position="297"/>
    </location>
</feature>
<reference evidence="2 3" key="1">
    <citation type="journal article" date="2015" name="Genome Biol. Evol.">
        <title>Found and Lost: The Fates of Horizontally Acquired Genes in Arthropod-Symbiotic Spiroplasma.</title>
        <authorList>
            <person name="Lo W.S."/>
            <person name="Gasparich G.E."/>
            <person name="Kuo C.H."/>
        </authorList>
    </citation>
    <scope>NUCLEOTIDE SEQUENCE [LARGE SCALE GENOMIC DNA]</scope>
    <source>
        <strain evidence="3">TDA-040725-5</strain>
    </source>
</reference>
<accession>A0A0H3XIT3</accession>
<evidence type="ECO:0000313" key="2">
    <source>
        <dbReference type="EMBL" id="AKM54405.1"/>
    </source>
</evidence>
<evidence type="ECO:0000256" key="1">
    <source>
        <dbReference type="SAM" id="SignalP"/>
    </source>
</evidence>
<protein>
    <recommendedName>
        <fullName evidence="4">Lipoprotein</fullName>
    </recommendedName>
</protein>
<dbReference type="KEGG" id="seri:SERIO_v1c08450"/>
<organism evidence="2 3">
    <name type="scientific">Spiroplasma eriocheiris</name>
    <dbReference type="NCBI Taxonomy" id="315358"/>
    <lineage>
        <taxon>Bacteria</taxon>
        <taxon>Bacillati</taxon>
        <taxon>Mycoplasmatota</taxon>
        <taxon>Mollicutes</taxon>
        <taxon>Entomoplasmatales</taxon>
        <taxon>Spiroplasmataceae</taxon>
        <taxon>Spiroplasma</taxon>
    </lineage>
</organism>
<gene>
    <name evidence="2" type="ORF">SERIO_v1c08450</name>
</gene>
<dbReference type="PATRIC" id="fig|743698.3.peg.851"/>
<feature type="signal peptide" evidence="1">
    <location>
        <begin position="1"/>
        <end position="23"/>
    </location>
</feature>
<dbReference type="InterPro" id="IPR054816">
    <property type="entry name" value="Lipoprotein_mollicutes-type_CS"/>
</dbReference>
<dbReference type="NCBIfam" id="NF038029">
    <property type="entry name" value="LP_plasma"/>
    <property type="match status" value="1"/>
</dbReference>
<dbReference type="AlphaFoldDB" id="A0A0H3XIT3"/>
<proteinExistence type="predicted"/>
<name>A0A0H3XIT3_9MOLU</name>
<dbReference type="EMBL" id="CP011856">
    <property type="protein sequence ID" value="AKM54405.1"/>
    <property type="molecule type" value="Genomic_DNA"/>
</dbReference>
<dbReference type="Proteomes" id="UP000035661">
    <property type="component" value="Chromosome"/>
</dbReference>
<reference evidence="3" key="2">
    <citation type="submission" date="2015-06" db="EMBL/GenBank/DDBJ databases">
        <title>Complete genome sequence of Spiroplasma eriocheiris TDA-040725-5 (DSM 21848).</title>
        <authorList>
            <person name="Lo W.-S."/>
            <person name="Kuo C.-H."/>
        </authorList>
    </citation>
    <scope>NUCLEOTIDE SEQUENCE [LARGE SCALE GENOMIC DNA]</scope>
    <source>
        <strain evidence="3">TDA-040725-5</strain>
    </source>
</reference>
<evidence type="ECO:0000313" key="3">
    <source>
        <dbReference type="Proteomes" id="UP000035661"/>
    </source>
</evidence>
<keyword evidence="1" id="KW-0732">Signal</keyword>
<dbReference type="RefSeq" id="WP_047791609.1">
    <property type="nucleotide sequence ID" value="NZ_CP011856.1"/>
</dbReference>
<keyword evidence="3" id="KW-1185">Reference proteome</keyword>
<sequence>MKKLLSFFSALSLAITSTTNIVACSSSENSSVTRNKQEITPENLDKFFSSHMTWDFKDQFFFKDKNKQTEEENTRFDYISTGLMTSNLFTLVKNKFDNLFEYNDKDYWFSILFQNDEVFDKSGIILNNLYKLPFDVVVTPKDKSWSYRKENLVLNFEETKIYSKQVWLEKFIKFYAENNIERKTPATNLPNFNQLFLTSIMESTSNLNKYKENNSAYVVKHVSEELTYLFSGEKDFPDTRWLYEDYKINFNIKNYHYLSDDLDMPYVIYFNSDFTASFLNEPEINFSSNSNFSVLFV</sequence>